<evidence type="ECO:0000313" key="3">
    <source>
        <dbReference type="Proteomes" id="UP000488956"/>
    </source>
</evidence>
<feature type="region of interest" description="Disordered" evidence="1">
    <location>
        <begin position="1"/>
        <end position="25"/>
    </location>
</feature>
<reference evidence="2 3" key="1">
    <citation type="submission" date="2018-09" db="EMBL/GenBank/DDBJ databases">
        <title>Genomic investigation of the strawberry pathogen Phytophthora fragariae indicates pathogenicity is determined by transcriptional variation in three key races.</title>
        <authorList>
            <person name="Adams T.M."/>
            <person name="Armitage A.D."/>
            <person name="Sobczyk M.K."/>
            <person name="Bates H.J."/>
            <person name="Dunwell J.M."/>
            <person name="Nellist C.F."/>
            <person name="Harrison R.J."/>
        </authorList>
    </citation>
    <scope>NUCLEOTIDE SEQUENCE [LARGE SCALE GENOMIC DNA]</scope>
    <source>
        <strain evidence="2 3">ONT-3</strain>
    </source>
</reference>
<dbReference type="EMBL" id="QXFX01004646">
    <property type="protein sequence ID" value="KAE9063279.1"/>
    <property type="molecule type" value="Genomic_DNA"/>
</dbReference>
<name>A0A6G0JPS3_9STRA</name>
<gene>
    <name evidence="2" type="ORF">PF010_g29061</name>
</gene>
<dbReference type="Proteomes" id="UP000488956">
    <property type="component" value="Unassembled WGS sequence"/>
</dbReference>
<evidence type="ECO:0000313" key="2">
    <source>
        <dbReference type="EMBL" id="KAE9063279.1"/>
    </source>
</evidence>
<protein>
    <submittedName>
        <fullName evidence="2">Uncharacterized protein</fullName>
    </submittedName>
</protein>
<proteinExistence type="predicted"/>
<evidence type="ECO:0000256" key="1">
    <source>
        <dbReference type="SAM" id="MobiDB-lite"/>
    </source>
</evidence>
<comment type="caution">
    <text evidence="2">The sequence shown here is derived from an EMBL/GenBank/DDBJ whole genome shotgun (WGS) entry which is preliminary data.</text>
</comment>
<accession>A0A6G0JPS3</accession>
<organism evidence="2 3">
    <name type="scientific">Phytophthora fragariae</name>
    <dbReference type="NCBI Taxonomy" id="53985"/>
    <lineage>
        <taxon>Eukaryota</taxon>
        <taxon>Sar</taxon>
        <taxon>Stramenopiles</taxon>
        <taxon>Oomycota</taxon>
        <taxon>Peronosporomycetes</taxon>
        <taxon>Peronosporales</taxon>
        <taxon>Peronosporaceae</taxon>
        <taxon>Phytophthora</taxon>
    </lineage>
</organism>
<dbReference type="AlphaFoldDB" id="A0A6G0JPS3"/>
<sequence length="38" mass="4068">MRHDCTPTAAGPATEVDDDDPMYCKTPDEEVAEALADS</sequence>